<dbReference type="AlphaFoldDB" id="A0A0K9GSI1"/>
<keyword evidence="2" id="KW-1185">Reference proteome</keyword>
<evidence type="ECO:0000313" key="1">
    <source>
        <dbReference type="EMBL" id="KMY49237.1"/>
    </source>
</evidence>
<dbReference type="STRING" id="1679170.AC625_06630"/>
<proteinExistence type="predicted"/>
<dbReference type="Proteomes" id="UP000037146">
    <property type="component" value="Unassembled WGS sequence"/>
</dbReference>
<dbReference type="PATRIC" id="fig|1679170.3.peg.1427"/>
<dbReference type="OrthoDB" id="1955088at2"/>
<organism evidence="1 2">
    <name type="scientific">Peribacillus loiseleuriae</name>
    <dbReference type="NCBI Taxonomy" id="1679170"/>
    <lineage>
        <taxon>Bacteria</taxon>
        <taxon>Bacillati</taxon>
        <taxon>Bacillota</taxon>
        <taxon>Bacilli</taxon>
        <taxon>Bacillales</taxon>
        <taxon>Bacillaceae</taxon>
        <taxon>Peribacillus</taxon>
    </lineage>
</organism>
<gene>
    <name evidence="1" type="ORF">AC625_06630</name>
</gene>
<reference evidence="2" key="1">
    <citation type="submission" date="2015-07" db="EMBL/GenBank/DDBJ databases">
        <title>Genome sequencing project for genomic taxonomy and phylogenomics of Bacillus-like bacteria.</title>
        <authorList>
            <person name="Liu B."/>
            <person name="Wang J."/>
            <person name="Zhu Y."/>
            <person name="Liu G."/>
            <person name="Chen Q."/>
            <person name="Chen Z."/>
            <person name="Lan J."/>
            <person name="Che J."/>
            <person name="Ge C."/>
            <person name="Shi H."/>
            <person name="Pan Z."/>
            <person name="Liu X."/>
        </authorList>
    </citation>
    <scope>NUCLEOTIDE SEQUENCE [LARGE SCALE GENOMIC DNA]</scope>
    <source>
        <strain evidence="2">FJAT-27997</strain>
    </source>
</reference>
<dbReference type="EMBL" id="LFZW01000001">
    <property type="protein sequence ID" value="KMY49237.1"/>
    <property type="molecule type" value="Genomic_DNA"/>
</dbReference>
<dbReference type="RefSeq" id="WP_049680570.1">
    <property type="nucleotide sequence ID" value="NZ_LFZW01000001.1"/>
</dbReference>
<sequence>MNRNIEVINKELWAVKFCFLPYITEIDYLPDPEIPMFEEPGRITNDGLMLLNKDHKGYPLLKGMFPKLMKKSNKQLKKELFLGKRLKNKTANQILYASMVQVEIERRSRLKKAR</sequence>
<accession>A0A0K9GSI1</accession>
<evidence type="ECO:0000313" key="2">
    <source>
        <dbReference type="Proteomes" id="UP000037146"/>
    </source>
</evidence>
<protein>
    <submittedName>
        <fullName evidence="1">Uncharacterized protein</fullName>
    </submittedName>
</protein>
<name>A0A0K9GSI1_9BACI</name>
<comment type="caution">
    <text evidence="1">The sequence shown here is derived from an EMBL/GenBank/DDBJ whole genome shotgun (WGS) entry which is preliminary data.</text>
</comment>